<dbReference type="SUPFAM" id="SSF48295">
    <property type="entry name" value="TrpR-like"/>
    <property type="match status" value="1"/>
</dbReference>
<proteinExistence type="inferred from homology"/>
<accession>A0A849IIK5</accession>
<dbReference type="InterPro" id="IPR010921">
    <property type="entry name" value="Trp_repressor/repl_initiator"/>
</dbReference>
<dbReference type="Pfam" id="PF01527">
    <property type="entry name" value="HTH_Tnp_1"/>
    <property type="match status" value="1"/>
</dbReference>
<dbReference type="GO" id="GO:0004803">
    <property type="term" value="F:transposase activity"/>
    <property type="evidence" value="ECO:0007669"/>
    <property type="project" value="InterPro"/>
</dbReference>
<dbReference type="GO" id="GO:0006313">
    <property type="term" value="P:DNA transposition"/>
    <property type="evidence" value="ECO:0007669"/>
    <property type="project" value="InterPro"/>
</dbReference>
<dbReference type="PANTHER" id="PTHR37936">
    <property type="entry name" value="TRANSPOSASE INSC FOR INSERTION ELEMENT IS2A-RELATED"/>
    <property type="match status" value="1"/>
</dbReference>
<evidence type="ECO:0000313" key="3">
    <source>
        <dbReference type="Proteomes" id="UP000564885"/>
    </source>
</evidence>
<dbReference type="GO" id="GO:0043565">
    <property type="term" value="F:sequence-specific DNA binding"/>
    <property type="evidence" value="ECO:0007669"/>
    <property type="project" value="InterPro"/>
</dbReference>
<gene>
    <name evidence="2" type="ORF">HJG44_15415</name>
</gene>
<dbReference type="AlphaFoldDB" id="A0A849IIK5"/>
<dbReference type="Proteomes" id="UP000564885">
    <property type="component" value="Unassembled WGS sequence"/>
</dbReference>
<keyword evidence="3" id="KW-1185">Reference proteome</keyword>
<dbReference type="InterPro" id="IPR002514">
    <property type="entry name" value="Transposase_8"/>
</dbReference>
<dbReference type="Gene3D" id="1.10.10.10">
    <property type="entry name" value="Winged helix-like DNA-binding domain superfamily/Winged helix DNA-binding domain"/>
    <property type="match status" value="1"/>
</dbReference>
<comment type="similarity">
    <text evidence="1">Belongs to the transposase 8 family.</text>
</comment>
<dbReference type="RefSeq" id="WP_171219265.1">
    <property type="nucleotide sequence ID" value="NZ_JABEPP010000004.1"/>
</dbReference>
<sequence>MDSYMHSHVERLDIVETGRRRRWSYDAKLKIVLESLAGPRLVSETARRHGLSRSQLVSWRRAFQATRAAASVGPAFVPAVIAPAKMGNGQEETAAGARMEIVLLCGRRIIVDVGVDPEAIGRLVAVLDRR</sequence>
<organism evidence="2 3">
    <name type="scientific">Enterovirga aerilata</name>
    <dbReference type="NCBI Taxonomy" id="2730920"/>
    <lineage>
        <taxon>Bacteria</taxon>
        <taxon>Pseudomonadati</taxon>
        <taxon>Pseudomonadota</taxon>
        <taxon>Alphaproteobacteria</taxon>
        <taxon>Hyphomicrobiales</taxon>
        <taxon>Methylobacteriaceae</taxon>
        <taxon>Enterovirga</taxon>
    </lineage>
</organism>
<dbReference type="NCBIfam" id="NF047595">
    <property type="entry name" value="IS66_ISRel24_TnpA"/>
    <property type="match status" value="1"/>
</dbReference>
<evidence type="ECO:0000313" key="2">
    <source>
        <dbReference type="EMBL" id="NNM73773.1"/>
    </source>
</evidence>
<dbReference type="InterPro" id="IPR036388">
    <property type="entry name" value="WH-like_DNA-bd_sf"/>
</dbReference>
<evidence type="ECO:0000256" key="1">
    <source>
        <dbReference type="ARBA" id="ARBA00009964"/>
    </source>
</evidence>
<name>A0A849IIK5_9HYPH</name>
<dbReference type="PANTHER" id="PTHR37936:SF3">
    <property type="entry name" value="TRANSPOSASE INSC FOR INSERTION ELEMENT IS2A-RELATED"/>
    <property type="match status" value="1"/>
</dbReference>
<comment type="caution">
    <text evidence="2">The sequence shown here is derived from an EMBL/GenBank/DDBJ whole genome shotgun (WGS) entry which is preliminary data.</text>
</comment>
<protein>
    <submittedName>
        <fullName evidence="2">Transposase</fullName>
    </submittedName>
</protein>
<reference evidence="2 3" key="1">
    <citation type="submission" date="2020-04" db="EMBL/GenBank/DDBJ databases">
        <title>Enterovirga sp. isolate from soil.</title>
        <authorList>
            <person name="Chea S."/>
            <person name="Kim D.-U."/>
        </authorList>
    </citation>
    <scope>NUCLEOTIDE SEQUENCE [LARGE SCALE GENOMIC DNA]</scope>
    <source>
        <strain evidence="2 3">DB1703</strain>
    </source>
</reference>
<dbReference type="EMBL" id="JABEPP010000004">
    <property type="protein sequence ID" value="NNM73773.1"/>
    <property type="molecule type" value="Genomic_DNA"/>
</dbReference>